<evidence type="ECO:0000313" key="7">
    <source>
        <dbReference type="EMBL" id="KAK5069988.1"/>
    </source>
</evidence>
<dbReference type="PROSITE" id="PS00191">
    <property type="entry name" value="CYTOCHROME_B5_1"/>
    <property type="match status" value="1"/>
</dbReference>
<comment type="similarity">
    <text evidence="4">Belongs to the cytochrome b5 family.</text>
</comment>
<dbReference type="EMBL" id="JAVRRG010000421">
    <property type="protein sequence ID" value="KAK5069988.1"/>
    <property type="molecule type" value="Genomic_DNA"/>
</dbReference>
<dbReference type="Pfam" id="PF00173">
    <property type="entry name" value="Cyt-b5"/>
    <property type="match status" value="1"/>
</dbReference>
<feature type="region of interest" description="Disordered" evidence="5">
    <location>
        <begin position="45"/>
        <end position="244"/>
    </location>
</feature>
<dbReference type="InterPro" id="IPR036400">
    <property type="entry name" value="Cyt_B5-like_heme/steroid_sf"/>
</dbReference>
<evidence type="ECO:0000259" key="6">
    <source>
        <dbReference type="PROSITE" id="PS50255"/>
    </source>
</evidence>
<dbReference type="Proteomes" id="UP001345013">
    <property type="component" value="Unassembled WGS sequence"/>
</dbReference>
<evidence type="ECO:0000256" key="1">
    <source>
        <dbReference type="ARBA" id="ARBA00022617"/>
    </source>
</evidence>
<feature type="domain" description="Cytochrome b5 heme-binding" evidence="6">
    <location>
        <begin position="283"/>
        <end position="361"/>
    </location>
</feature>
<dbReference type="InterPro" id="IPR051872">
    <property type="entry name" value="Cytochrome_b5/Flavoprotein_Rdt"/>
</dbReference>
<dbReference type="Gene3D" id="3.10.120.10">
    <property type="entry name" value="Cytochrome b5-like heme/steroid binding domain"/>
    <property type="match status" value="1"/>
</dbReference>
<feature type="compositionally biased region" description="Basic and acidic residues" evidence="5">
    <location>
        <begin position="69"/>
        <end position="91"/>
    </location>
</feature>
<feature type="compositionally biased region" description="Polar residues" evidence="5">
    <location>
        <begin position="190"/>
        <end position="208"/>
    </location>
</feature>
<name>A0ABR0JU00_9EURO</name>
<dbReference type="SUPFAM" id="SSF55856">
    <property type="entry name" value="Cytochrome b5-like heme/steroid binding domain"/>
    <property type="match status" value="1"/>
</dbReference>
<keyword evidence="8" id="KW-1185">Reference proteome</keyword>
<feature type="compositionally biased region" description="Polar residues" evidence="5">
    <location>
        <begin position="217"/>
        <end position="237"/>
    </location>
</feature>
<keyword evidence="2 4" id="KW-0479">Metal-binding</keyword>
<evidence type="ECO:0000256" key="2">
    <source>
        <dbReference type="ARBA" id="ARBA00022723"/>
    </source>
</evidence>
<feature type="compositionally biased region" description="Polar residues" evidence="5">
    <location>
        <begin position="92"/>
        <end position="102"/>
    </location>
</feature>
<feature type="compositionally biased region" description="Polar residues" evidence="5">
    <location>
        <begin position="111"/>
        <end position="123"/>
    </location>
</feature>
<protein>
    <recommendedName>
        <fullName evidence="6">Cytochrome b5 heme-binding domain-containing protein</fullName>
    </recommendedName>
</protein>
<dbReference type="PANTHER" id="PTHR46237">
    <property type="entry name" value="CYTOCHROME B5 REDUCTASE 4 FAMILY MEMBER"/>
    <property type="match status" value="1"/>
</dbReference>
<dbReference type="InterPro" id="IPR018506">
    <property type="entry name" value="Cyt_B5_heme-BS"/>
</dbReference>
<dbReference type="InterPro" id="IPR001199">
    <property type="entry name" value="Cyt_B5-like_heme/steroid-bd"/>
</dbReference>
<accession>A0ABR0JU00</accession>
<organism evidence="7 8">
    <name type="scientific">Lithohypha guttulata</name>
    <dbReference type="NCBI Taxonomy" id="1690604"/>
    <lineage>
        <taxon>Eukaryota</taxon>
        <taxon>Fungi</taxon>
        <taxon>Dikarya</taxon>
        <taxon>Ascomycota</taxon>
        <taxon>Pezizomycotina</taxon>
        <taxon>Eurotiomycetes</taxon>
        <taxon>Chaetothyriomycetidae</taxon>
        <taxon>Chaetothyriales</taxon>
        <taxon>Trichomeriaceae</taxon>
        <taxon>Lithohypha</taxon>
    </lineage>
</organism>
<dbReference type="PANTHER" id="PTHR46237:SF1">
    <property type="entry name" value="CYTOCHROME B5 REDUCTASE 4"/>
    <property type="match status" value="1"/>
</dbReference>
<reference evidence="7 8" key="1">
    <citation type="submission" date="2023-08" db="EMBL/GenBank/DDBJ databases">
        <title>Black Yeasts Isolated from many extreme environments.</title>
        <authorList>
            <person name="Coleine C."/>
            <person name="Stajich J.E."/>
            <person name="Selbmann L."/>
        </authorList>
    </citation>
    <scope>NUCLEOTIDE SEQUENCE [LARGE SCALE GENOMIC DNA]</scope>
    <source>
        <strain evidence="7 8">CCFEE 5885</strain>
    </source>
</reference>
<gene>
    <name evidence="7" type="ORF">LTR24_010678</name>
</gene>
<sequence>MGYVAYAVGTLIAALAIHSFYKARFSASTDEEKNGHVHTAAPEIVVSQSKEDSRGIEQTAAAPLIAIETTRDDDAYQQKDDISSASDRSDSPPRTSHATQRKGQGPKAQEASPTQSPKVQSQDMPPPPRPSSAPNLNSAAAQARQRATMPPPSSLPPSRARSPPRLKPATASLAPSPRPGQPQGRLPAPTSFSSKNNSLAPRPSSASTLRVPAQKALANTNMQPSLAPSTSTQAPSKRSSKKVMLAPGHSPLDWAALTRSTSPTAPTKLRGNDATTHLGPHRLGRITPSQLKYQNGRKGKDAWTVYQGKVYNVSAYLDFHPGGRDELMKGAGRSSDALFAEVHPWVNWDGMLQGCMIGMLVGEDDAGAVGDNGRAEVENDLDEMD</sequence>
<evidence type="ECO:0000256" key="3">
    <source>
        <dbReference type="ARBA" id="ARBA00023004"/>
    </source>
</evidence>
<comment type="caution">
    <text evidence="7">The sequence shown here is derived from an EMBL/GenBank/DDBJ whole genome shotgun (WGS) entry which is preliminary data.</text>
</comment>
<evidence type="ECO:0000256" key="4">
    <source>
        <dbReference type="RuleBase" id="RU362121"/>
    </source>
</evidence>
<feature type="region of interest" description="Disordered" evidence="5">
    <location>
        <begin position="262"/>
        <end position="284"/>
    </location>
</feature>
<feature type="compositionally biased region" description="Low complexity" evidence="5">
    <location>
        <begin position="132"/>
        <end position="144"/>
    </location>
</feature>
<evidence type="ECO:0000256" key="5">
    <source>
        <dbReference type="SAM" id="MobiDB-lite"/>
    </source>
</evidence>
<keyword evidence="3 4" id="KW-0408">Iron</keyword>
<proteinExistence type="inferred from homology"/>
<keyword evidence="1 4" id="KW-0349">Heme</keyword>
<dbReference type="SMART" id="SM01117">
    <property type="entry name" value="Cyt-b5"/>
    <property type="match status" value="1"/>
</dbReference>
<feature type="compositionally biased region" description="Low complexity" evidence="5">
    <location>
        <begin position="156"/>
        <end position="169"/>
    </location>
</feature>
<evidence type="ECO:0000313" key="8">
    <source>
        <dbReference type="Proteomes" id="UP001345013"/>
    </source>
</evidence>
<dbReference type="PROSITE" id="PS50255">
    <property type="entry name" value="CYTOCHROME_B5_2"/>
    <property type="match status" value="1"/>
</dbReference>